<feature type="transmembrane region" description="Helical" evidence="10">
    <location>
        <begin position="238"/>
        <end position="255"/>
    </location>
</feature>
<keyword evidence="7 10" id="KW-1133">Transmembrane helix</keyword>
<keyword evidence="5 10" id="KW-0808">Transferase</keyword>
<feature type="compositionally biased region" description="Basic and acidic residues" evidence="11">
    <location>
        <begin position="7"/>
        <end position="19"/>
    </location>
</feature>
<feature type="compositionally biased region" description="Acidic residues" evidence="11">
    <location>
        <begin position="89"/>
        <end position="98"/>
    </location>
</feature>
<feature type="domain" description="ArnT-like N-terminal" evidence="12">
    <location>
        <begin position="149"/>
        <end position="306"/>
    </location>
</feature>
<comment type="function">
    <text evidence="10">Protein O-mannosyltransferase that catalyzes the transfer of a single mannose residue from a polyprenol phospho-mannosyl lipidic donor to the hydroxyl group of selected serine and threonine residues in acceptor proteins.</text>
</comment>
<comment type="similarity">
    <text evidence="3 10">Belongs to the glycosyltransferase 39 family.</text>
</comment>
<dbReference type="UniPathway" id="UPA00378"/>
<reference evidence="14 15" key="1">
    <citation type="submission" date="2018-11" db="EMBL/GenBank/DDBJ databases">
        <title>Draft genome sequence of Cellulomonas takizawaensis strain TKZ-21.</title>
        <authorList>
            <person name="Yamamura H."/>
            <person name="Hayashi T."/>
            <person name="Hamada M."/>
            <person name="Serisawa Y."/>
            <person name="Matsuyama K."/>
            <person name="Nakagawa Y."/>
            <person name="Otoguro M."/>
            <person name="Yanagida F."/>
            <person name="Hayakawa M."/>
        </authorList>
    </citation>
    <scope>NUCLEOTIDE SEQUENCE [LARGE SCALE GENOMIC DNA]</scope>
    <source>
        <strain evidence="14 15">TKZ-21</strain>
    </source>
</reference>
<name>A0A401UY16_9CELL</name>
<keyword evidence="4 10" id="KW-0328">Glycosyltransferase</keyword>
<comment type="caution">
    <text evidence="14">The sequence shown here is derived from an EMBL/GenBank/DDBJ whole genome shotgun (WGS) entry which is preliminary data.</text>
</comment>
<evidence type="ECO:0000256" key="6">
    <source>
        <dbReference type="ARBA" id="ARBA00022692"/>
    </source>
</evidence>
<feature type="transmembrane region" description="Helical" evidence="10">
    <location>
        <begin position="518"/>
        <end position="535"/>
    </location>
</feature>
<keyword evidence="10" id="KW-1003">Cell membrane</keyword>
<keyword evidence="15" id="KW-1185">Reference proteome</keyword>
<feature type="transmembrane region" description="Helical" evidence="10">
    <location>
        <begin position="601"/>
        <end position="624"/>
    </location>
</feature>
<feature type="region of interest" description="Disordered" evidence="11">
    <location>
        <begin position="1"/>
        <end position="99"/>
    </location>
</feature>
<dbReference type="RefSeq" id="WP_371852337.1">
    <property type="nucleotide sequence ID" value="NZ_BHYL01000083.1"/>
</dbReference>
<feature type="transmembrane region" description="Helical" evidence="10">
    <location>
        <begin position="290"/>
        <end position="308"/>
    </location>
</feature>
<dbReference type="EC" id="2.4.1.-" evidence="10"/>
<evidence type="ECO:0000259" key="13">
    <source>
        <dbReference type="Pfam" id="PF16192"/>
    </source>
</evidence>
<sequence length="644" mass="70129">MTVVPPTRDDDAALPDHPDAPSGDAPAARPGSAPATVTTTDPAARDDESAPTTAPPLPAGPTADGVPTPVAPHGSTRASTPGPGVAVERDDDERDGDDEPYRVDLVKHAEDEPPLPTRERLLRTLLGADRLALDANPRDRLAGWLWPIAVTVLAGIARFWDLGRPHKLVFDETYYVKDAWSLVTRGYEAQWSAEPNPAFEAGDTSGLGTVASYVVHPPVGKWVIGLGIQLGGGPDSSAAWRLSVAILGTLSVLMIARIARRLFASTALGVVAGLLLAVDGEAIVMSRISLLDPVLTFFVLAAFGALLIDREQARRRLAERAAVVIDAGDDLGWGPRLGWRWWRLAAAVLLGLAIGTKWSGIYFLAVFGLMTVAWDLSARRTVGVRHWARAGVLRDGVVAGVAMVGLGVVTYLGSWWSWFASTDAYDRQWAALNPGQGVEWLPPALRSLWKYHQDMWAFHNGLETPHSYAAHPLGWIVQWRPTSFYYPTEVSGLQGQPAVDACGADQCSQAITALGNPVLWWCGAAAILVALVWLLRFRDWRAGAVLSGIVAGWLPWFLYAHRTIFTFYSIAFLPWVVLTLTYVLGLVIGPKDELGAKQRRVAIWCVGVLLALVVAVSVFFYPIWSGMVIPYDFWHSHMWMSQWV</sequence>
<evidence type="ECO:0000256" key="10">
    <source>
        <dbReference type="RuleBase" id="RU367007"/>
    </source>
</evidence>
<evidence type="ECO:0000313" key="14">
    <source>
        <dbReference type="EMBL" id="GCD19591.1"/>
    </source>
</evidence>
<feature type="transmembrane region" description="Helical" evidence="10">
    <location>
        <begin position="262"/>
        <end position="278"/>
    </location>
</feature>
<keyword evidence="6 10" id="KW-0812">Transmembrane</keyword>
<dbReference type="GO" id="GO:0012505">
    <property type="term" value="C:endomembrane system"/>
    <property type="evidence" value="ECO:0007669"/>
    <property type="project" value="UniProtKB-SubCell"/>
</dbReference>
<proteinExistence type="inferred from homology"/>
<evidence type="ECO:0000256" key="8">
    <source>
        <dbReference type="ARBA" id="ARBA00023136"/>
    </source>
</evidence>
<dbReference type="InterPro" id="IPR003342">
    <property type="entry name" value="ArnT-like_N"/>
</dbReference>
<dbReference type="EMBL" id="BHYL01000083">
    <property type="protein sequence ID" value="GCD19591.1"/>
    <property type="molecule type" value="Genomic_DNA"/>
</dbReference>
<keyword evidence="8 10" id="KW-0472">Membrane</keyword>
<evidence type="ECO:0000256" key="2">
    <source>
        <dbReference type="ARBA" id="ARBA00004922"/>
    </source>
</evidence>
<comment type="subcellular location">
    <subcellularLocation>
        <location evidence="10">Cell membrane</location>
    </subcellularLocation>
    <subcellularLocation>
        <location evidence="1">Endomembrane system</location>
        <topology evidence="1">Multi-pass membrane protein</topology>
    </subcellularLocation>
</comment>
<dbReference type="AlphaFoldDB" id="A0A401UY16"/>
<dbReference type="Proteomes" id="UP000288246">
    <property type="component" value="Unassembled WGS sequence"/>
</dbReference>
<dbReference type="Pfam" id="PF16192">
    <property type="entry name" value="PMT_4TMC"/>
    <property type="match status" value="1"/>
</dbReference>
<dbReference type="GO" id="GO:0005886">
    <property type="term" value="C:plasma membrane"/>
    <property type="evidence" value="ECO:0007669"/>
    <property type="project" value="UniProtKB-SubCell"/>
</dbReference>
<dbReference type="Pfam" id="PF02366">
    <property type="entry name" value="PMT"/>
    <property type="match status" value="1"/>
</dbReference>
<evidence type="ECO:0000256" key="5">
    <source>
        <dbReference type="ARBA" id="ARBA00022679"/>
    </source>
</evidence>
<feature type="transmembrane region" description="Helical" evidence="10">
    <location>
        <begin position="141"/>
        <end position="160"/>
    </location>
</feature>
<feature type="transmembrane region" description="Helical" evidence="10">
    <location>
        <begin position="397"/>
        <end position="418"/>
    </location>
</feature>
<evidence type="ECO:0000256" key="1">
    <source>
        <dbReference type="ARBA" id="ARBA00004127"/>
    </source>
</evidence>
<feature type="compositionally biased region" description="Low complexity" evidence="11">
    <location>
        <begin position="33"/>
        <end position="42"/>
    </location>
</feature>
<gene>
    <name evidence="14" type="ORF">CTKZ_11530</name>
</gene>
<feature type="transmembrane region" description="Helical" evidence="10">
    <location>
        <begin position="565"/>
        <end position="589"/>
    </location>
</feature>
<comment type="pathway">
    <text evidence="2 10">Protein modification; protein glycosylation.</text>
</comment>
<dbReference type="InterPro" id="IPR032421">
    <property type="entry name" value="PMT_4TMC"/>
</dbReference>
<feature type="domain" description="Protein O-mannosyl-transferase C-terminal four TM" evidence="13">
    <location>
        <begin position="445"/>
        <end position="643"/>
    </location>
</feature>
<evidence type="ECO:0000256" key="4">
    <source>
        <dbReference type="ARBA" id="ARBA00022676"/>
    </source>
</evidence>
<dbReference type="InterPro" id="IPR027005">
    <property type="entry name" value="PMT-like"/>
</dbReference>
<dbReference type="GO" id="GO:0004169">
    <property type="term" value="F:dolichyl-phosphate-mannose-protein mannosyltransferase activity"/>
    <property type="evidence" value="ECO:0007669"/>
    <property type="project" value="UniProtKB-UniRule"/>
</dbReference>
<evidence type="ECO:0000313" key="15">
    <source>
        <dbReference type="Proteomes" id="UP000288246"/>
    </source>
</evidence>
<evidence type="ECO:0000256" key="9">
    <source>
        <dbReference type="ARBA" id="ARBA00093617"/>
    </source>
</evidence>
<dbReference type="PANTHER" id="PTHR10050">
    <property type="entry name" value="DOLICHYL-PHOSPHATE-MANNOSE--PROTEIN MANNOSYLTRANSFERASE"/>
    <property type="match status" value="1"/>
</dbReference>
<organism evidence="14 15">
    <name type="scientific">Cellulomonas algicola</name>
    <dbReference type="NCBI Taxonomy" id="2071633"/>
    <lineage>
        <taxon>Bacteria</taxon>
        <taxon>Bacillati</taxon>
        <taxon>Actinomycetota</taxon>
        <taxon>Actinomycetes</taxon>
        <taxon>Micrococcales</taxon>
        <taxon>Cellulomonadaceae</taxon>
        <taxon>Cellulomonas</taxon>
    </lineage>
</organism>
<evidence type="ECO:0000256" key="11">
    <source>
        <dbReference type="SAM" id="MobiDB-lite"/>
    </source>
</evidence>
<evidence type="ECO:0000256" key="7">
    <source>
        <dbReference type="ARBA" id="ARBA00022989"/>
    </source>
</evidence>
<accession>A0A401UY16</accession>
<dbReference type="PANTHER" id="PTHR10050:SF46">
    <property type="entry name" value="PROTEIN O-MANNOSYL-TRANSFERASE 2"/>
    <property type="match status" value="1"/>
</dbReference>
<protein>
    <recommendedName>
        <fullName evidence="9 10">Polyprenol-phosphate-mannose--protein mannosyltransferase</fullName>
        <ecNumber evidence="10">2.4.1.-</ecNumber>
    </recommendedName>
</protein>
<evidence type="ECO:0000259" key="12">
    <source>
        <dbReference type="Pfam" id="PF02366"/>
    </source>
</evidence>
<evidence type="ECO:0000256" key="3">
    <source>
        <dbReference type="ARBA" id="ARBA00007222"/>
    </source>
</evidence>